<evidence type="ECO:0000313" key="1">
    <source>
        <dbReference type="EMBL" id="GAA2516051.1"/>
    </source>
</evidence>
<reference evidence="2" key="1">
    <citation type="journal article" date="2019" name="Int. J. Syst. Evol. Microbiol.">
        <title>The Global Catalogue of Microorganisms (GCM) 10K type strain sequencing project: providing services to taxonomists for standard genome sequencing and annotation.</title>
        <authorList>
            <consortium name="The Broad Institute Genomics Platform"/>
            <consortium name="The Broad Institute Genome Sequencing Center for Infectious Disease"/>
            <person name="Wu L."/>
            <person name="Ma J."/>
        </authorList>
    </citation>
    <scope>NUCLEOTIDE SEQUENCE [LARGE SCALE GENOMIC DNA]</scope>
    <source>
        <strain evidence="2">JCM 5062</strain>
    </source>
</reference>
<organism evidence="1 2">
    <name type="scientific">Streptomyces gobitricini</name>
    <dbReference type="NCBI Taxonomy" id="68211"/>
    <lineage>
        <taxon>Bacteria</taxon>
        <taxon>Bacillati</taxon>
        <taxon>Actinomycetota</taxon>
        <taxon>Actinomycetes</taxon>
        <taxon>Kitasatosporales</taxon>
        <taxon>Streptomycetaceae</taxon>
        <taxon>Streptomyces</taxon>
    </lineage>
</organism>
<accession>A0ABP6AFG6</accession>
<keyword evidence="2" id="KW-1185">Reference proteome</keyword>
<evidence type="ECO:0000313" key="2">
    <source>
        <dbReference type="Proteomes" id="UP001499942"/>
    </source>
</evidence>
<proteinExistence type="predicted"/>
<protein>
    <submittedName>
        <fullName evidence="1">Uncharacterized protein</fullName>
    </submittedName>
</protein>
<name>A0ABP6AFG6_9ACTN</name>
<dbReference type="Proteomes" id="UP001499942">
    <property type="component" value="Unassembled WGS sequence"/>
</dbReference>
<comment type="caution">
    <text evidence="1">The sequence shown here is derived from an EMBL/GenBank/DDBJ whole genome shotgun (WGS) entry which is preliminary data.</text>
</comment>
<gene>
    <name evidence="1" type="ORF">GCM10010393_56390</name>
</gene>
<dbReference type="EMBL" id="BAAASR010000042">
    <property type="protein sequence ID" value="GAA2516051.1"/>
    <property type="molecule type" value="Genomic_DNA"/>
</dbReference>
<sequence length="64" mass="7349">MRPPLTGSWPEALEYAYRHRMREVYASMPDGFVLPPDLAPLGYEHQEAISALAHGYLVRRARTH</sequence>
<dbReference type="RefSeq" id="WP_344366424.1">
    <property type="nucleotide sequence ID" value="NZ_BAAASR010000042.1"/>
</dbReference>